<name>A0A1J5R3A2_9ZZZZ</name>
<dbReference type="AlphaFoldDB" id="A0A1J5R3A2"/>
<protein>
    <submittedName>
        <fullName evidence="1">Alpha/beta hydrolase family protein</fullName>
    </submittedName>
</protein>
<proteinExistence type="predicted"/>
<gene>
    <name evidence="1" type="ORF">GALL_339810</name>
</gene>
<dbReference type="Gene3D" id="3.40.50.1820">
    <property type="entry name" value="alpha/beta hydrolase"/>
    <property type="match status" value="1"/>
</dbReference>
<reference evidence="1" key="1">
    <citation type="submission" date="2016-10" db="EMBL/GenBank/DDBJ databases">
        <title>Sequence of Gallionella enrichment culture.</title>
        <authorList>
            <person name="Poehlein A."/>
            <person name="Muehling M."/>
            <person name="Daniel R."/>
        </authorList>
    </citation>
    <scope>NUCLEOTIDE SEQUENCE</scope>
</reference>
<keyword evidence="1" id="KW-0378">Hydrolase</keyword>
<accession>A0A1J5R3A2</accession>
<dbReference type="InterPro" id="IPR029058">
    <property type="entry name" value="AB_hydrolase_fold"/>
</dbReference>
<dbReference type="SUPFAM" id="SSF53474">
    <property type="entry name" value="alpha/beta-Hydrolases"/>
    <property type="match status" value="1"/>
</dbReference>
<evidence type="ECO:0000313" key="1">
    <source>
        <dbReference type="EMBL" id="OIQ84203.1"/>
    </source>
</evidence>
<organism evidence="1">
    <name type="scientific">mine drainage metagenome</name>
    <dbReference type="NCBI Taxonomy" id="410659"/>
    <lineage>
        <taxon>unclassified sequences</taxon>
        <taxon>metagenomes</taxon>
        <taxon>ecological metagenomes</taxon>
    </lineage>
</organism>
<dbReference type="GO" id="GO:0016787">
    <property type="term" value="F:hydrolase activity"/>
    <property type="evidence" value="ECO:0007669"/>
    <property type="project" value="UniProtKB-KW"/>
</dbReference>
<comment type="caution">
    <text evidence="1">The sequence shown here is derived from an EMBL/GenBank/DDBJ whole genome shotgun (WGS) entry which is preliminary data.</text>
</comment>
<dbReference type="EMBL" id="MLJW01000637">
    <property type="protein sequence ID" value="OIQ84203.1"/>
    <property type="molecule type" value="Genomic_DNA"/>
</dbReference>
<sequence>MSDPARAPALAGAAGWSWEILDGGAFAVAAALAPPVPGADLVVYLEGDGADYAGPGLPAPDPTPDDPLALRLALLQGGMAETPPRSLAWLARPCQYVRGPRCGPGCWTTGRYGPEIVAALETSLDLLKVRRGARRLWLAGYSGGGALAVLLAARSADVAGLITVVANLDLAYWGARDGVPLSGSLDPAAVAHQVARLPQVHFTGGRDRAVGPDVVRAFLRRLPADAPARMILCPDCDHCGGWDRDWPGLLRQAGW</sequence>